<dbReference type="GO" id="GO:0005840">
    <property type="term" value="C:ribosome"/>
    <property type="evidence" value="ECO:0007669"/>
    <property type="project" value="UniProtKB-KW"/>
</dbReference>
<dbReference type="Gene3D" id="3.30.1330.30">
    <property type="match status" value="1"/>
</dbReference>
<dbReference type="GO" id="GO:1990904">
    <property type="term" value="C:ribonucleoprotein complex"/>
    <property type="evidence" value="ECO:0007669"/>
    <property type="project" value="UniProtKB-KW"/>
</dbReference>
<evidence type="ECO:0008006" key="5">
    <source>
        <dbReference type="Google" id="ProtNLM"/>
    </source>
</evidence>
<dbReference type="SUPFAM" id="SSF55315">
    <property type="entry name" value="L30e-like"/>
    <property type="match status" value="1"/>
</dbReference>
<evidence type="ECO:0000313" key="3">
    <source>
        <dbReference type="EnsemblPlants" id="Kaladp0007s0093.1.v1.1.CDS.1"/>
    </source>
</evidence>
<dbReference type="PANTHER" id="PTHR11449">
    <property type="entry name" value="RIBOSOMAL PROTEIN L30"/>
    <property type="match status" value="1"/>
</dbReference>
<dbReference type="InterPro" id="IPR039109">
    <property type="entry name" value="Ribosomal_eL30-like"/>
</dbReference>
<keyword evidence="2" id="KW-0687">Ribonucleoprotein</keyword>
<proteinExistence type="predicted"/>
<evidence type="ECO:0000256" key="1">
    <source>
        <dbReference type="ARBA" id="ARBA00022980"/>
    </source>
</evidence>
<keyword evidence="4" id="KW-1185">Reference proteome</keyword>
<dbReference type="GO" id="GO:0003723">
    <property type="term" value="F:RNA binding"/>
    <property type="evidence" value="ECO:0007669"/>
    <property type="project" value="InterPro"/>
</dbReference>
<reference evidence="3" key="1">
    <citation type="submission" date="2021-01" db="UniProtKB">
        <authorList>
            <consortium name="EnsemblPlants"/>
        </authorList>
    </citation>
    <scope>IDENTIFICATION</scope>
</reference>
<evidence type="ECO:0000256" key="2">
    <source>
        <dbReference type="ARBA" id="ARBA00023274"/>
    </source>
</evidence>
<dbReference type="OMA" id="WSPFTHE"/>
<evidence type="ECO:0000313" key="4">
    <source>
        <dbReference type="Proteomes" id="UP000594263"/>
    </source>
</evidence>
<dbReference type="Proteomes" id="UP000594263">
    <property type="component" value="Unplaced"/>
</dbReference>
<organism evidence="3 4">
    <name type="scientific">Kalanchoe fedtschenkoi</name>
    <name type="common">Lavender scallops</name>
    <name type="synonym">South American air plant</name>
    <dbReference type="NCBI Taxonomy" id="63787"/>
    <lineage>
        <taxon>Eukaryota</taxon>
        <taxon>Viridiplantae</taxon>
        <taxon>Streptophyta</taxon>
        <taxon>Embryophyta</taxon>
        <taxon>Tracheophyta</taxon>
        <taxon>Spermatophyta</taxon>
        <taxon>Magnoliopsida</taxon>
        <taxon>eudicotyledons</taxon>
        <taxon>Gunneridae</taxon>
        <taxon>Pentapetalae</taxon>
        <taxon>Saxifragales</taxon>
        <taxon>Crassulaceae</taxon>
        <taxon>Kalanchoe</taxon>
    </lineage>
</organism>
<dbReference type="EnsemblPlants" id="Kaladp0007s0093.1.v1.1">
    <property type="protein sequence ID" value="Kaladp0007s0093.1.v1.1.CDS.1"/>
    <property type="gene ID" value="Kaladp0007s0093.v1.1"/>
</dbReference>
<accession>A0A7N0RB14</accession>
<sequence length="53" mass="6014">MVAGKKAKKTHENISSRLALVMKNDKYTLGYKTVLRQLRSSKGPSSAFQWKQC</sequence>
<dbReference type="InterPro" id="IPR029064">
    <property type="entry name" value="Ribosomal_eL30-like_sf"/>
</dbReference>
<name>A0A7N0RB14_KALFE</name>
<protein>
    <recommendedName>
        <fullName evidence="5">60S ribosomal protein L30</fullName>
    </recommendedName>
</protein>
<dbReference type="AlphaFoldDB" id="A0A7N0RB14"/>
<dbReference type="Gramene" id="Kaladp0007s0093.1.v1.1">
    <property type="protein sequence ID" value="Kaladp0007s0093.1.v1.1.CDS.1"/>
    <property type="gene ID" value="Kaladp0007s0093.v1.1"/>
</dbReference>
<keyword evidence="1" id="KW-0689">Ribosomal protein</keyword>